<dbReference type="RefSeq" id="WP_094827677.1">
    <property type="nucleotide sequence ID" value="NZ_NEVL01000004.1"/>
</dbReference>
<dbReference type="PANTHER" id="PTHR45138">
    <property type="entry name" value="REGULATORY COMPONENTS OF SENSORY TRANSDUCTION SYSTEM"/>
    <property type="match status" value="1"/>
</dbReference>
<dbReference type="InterPro" id="IPR000160">
    <property type="entry name" value="GGDEF_dom"/>
</dbReference>
<dbReference type="CDD" id="cd18774">
    <property type="entry name" value="PDC2_HK_sensor"/>
    <property type="match status" value="1"/>
</dbReference>
<feature type="transmembrane region" description="Helical" evidence="3">
    <location>
        <begin position="288"/>
        <end position="310"/>
    </location>
</feature>
<dbReference type="EMBL" id="NEVL01000004">
    <property type="protein sequence ID" value="OZI32678.1"/>
    <property type="molecule type" value="Genomic_DNA"/>
</dbReference>
<sequence>MRLKSLFRLDLLRLILALAVVSAVLTLINGVQATYRIQRDVLLQATLEANRSYAAKLAENTQQFLTTAQQRLAYSAGLLGDTMDDGARLNEEVARLRDAQQAFNSTIVVGSDGRVRAAMPESISQRLVGTLLSTVGAREALDAQAPVISRPYMSAAGNLLIHISYPIRGGDGSYQGYVAGTIYLQQNSVLQTLLGVHYYRDGSYLYVVDQDHRILYHAQQDRVGEVVNGNVVIEAVLRGEAGARELINSRGVPMLAGYAPVGVSGWGVVAQRPVAAALAPAGALMGTMFLHLLPMTIVALALIWWLAYLISKPLRDLANAVQAAEAPEVPQQVKGVRAWYFEVRQLRRAALTALTVLHERIGSLNRVTLTDGLTGLLNRRGLQATLREWQTMRRPFSVLAIDADRFKAVNDTYGHAEGDEVLRRLARIMVNLVRGGDLCCRTGGEEFLILLPETGLQEACQLAERLRKAVEAQAPGAGRVTISVGVAYCDGAADHQGRTLRCADAALYRAKQLGRNRIECEPTTESEAAIH</sequence>
<evidence type="ECO:0000256" key="2">
    <source>
        <dbReference type="ARBA" id="ARBA00034247"/>
    </source>
</evidence>
<dbReference type="Gene3D" id="3.30.70.270">
    <property type="match status" value="1"/>
</dbReference>
<dbReference type="Proteomes" id="UP000217005">
    <property type="component" value="Unassembled WGS sequence"/>
</dbReference>
<evidence type="ECO:0000256" key="1">
    <source>
        <dbReference type="ARBA" id="ARBA00012528"/>
    </source>
</evidence>
<evidence type="ECO:0000259" key="4">
    <source>
        <dbReference type="PROSITE" id="PS50887"/>
    </source>
</evidence>
<dbReference type="PANTHER" id="PTHR45138:SF9">
    <property type="entry name" value="DIGUANYLATE CYCLASE DGCM-RELATED"/>
    <property type="match status" value="1"/>
</dbReference>
<organism evidence="5 8">
    <name type="scientific">Bordetella genomosp. 1</name>
    <dbReference type="NCBI Taxonomy" id="1395607"/>
    <lineage>
        <taxon>Bacteria</taxon>
        <taxon>Pseudomonadati</taxon>
        <taxon>Pseudomonadota</taxon>
        <taxon>Betaproteobacteria</taxon>
        <taxon>Burkholderiales</taxon>
        <taxon>Alcaligenaceae</taxon>
        <taxon>Bordetella</taxon>
    </lineage>
</organism>
<evidence type="ECO:0000313" key="5">
    <source>
        <dbReference type="EMBL" id="OZI32678.1"/>
    </source>
</evidence>
<dbReference type="InterPro" id="IPR029787">
    <property type="entry name" value="Nucleotide_cyclase"/>
</dbReference>
<dbReference type="InterPro" id="IPR050469">
    <property type="entry name" value="Diguanylate_Cyclase"/>
</dbReference>
<dbReference type="NCBIfam" id="TIGR00254">
    <property type="entry name" value="GGDEF"/>
    <property type="match status" value="1"/>
</dbReference>
<comment type="catalytic activity">
    <reaction evidence="2">
        <text>2 GTP = 3',3'-c-di-GMP + 2 diphosphate</text>
        <dbReference type="Rhea" id="RHEA:24898"/>
        <dbReference type="ChEBI" id="CHEBI:33019"/>
        <dbReference type="ChEBI" id="CHEBI:37565"/>
        <dbReference type="ChEBI" id="CHEBI:58805"/>
        <dbReference type="EC" id="2.7.7.65"/>
    </reaction>
</comment>
<keyword evidence="3" id="KW-0812">Transmembrane</keyword>
<dbReference type="EC" id="2.7.7.65" evidence="1"/>
<name>A0A261S5N1_9BORD</name>
<dbReference type="InterPro" id="IPR029151">
    <property type="entry name" value="Sensor-like_sf"/>
</dbReference>
<dbReference type="GO" id="GO:1902201">
    <property type="term" value="P:negative regulation of bacterial-type flagellum-dependent cell motility"/>
    <property type="evidence" value="ECO:0007669"/>
    <property type="project" value="TreeGrafter"/>
</dbReference>
<dbReference type="Proteomes" id="UP000216354">
    <property type="component" value="Unassembled WGS sequence"/>
</dbReference>
<keyword evidence="7" id="KW-1185">Reference proteome</keyword>
<dbReference type="GO" id="GO:0043709">
    <property type="term" value="P:cell adhesion involved in single-species biofilm formation"/>
    <property type="evidence" value="ECO:0007669"/>
    <property type="project" value="TreeGrafter"/>
</dbReference>
<proteinExistence type="predicted"/>
<gene>
    <name evidence="6" type="ORF">CAL27_13355</name>
    <name evidence="5" type="ORF">CEG14_17370</name>
</gene>
<evidence type="ECO:0000256" key="3">
    <source>
        <dbReference type="SAM" id="Phobius"/>
    </source>
</evidence>
<keyword evidence="3" id="KW-1133">Transmembrane helix</keyword>
<evidence type="ECO:0000313" key="8">
    <source>
        <dbReference type="Proteomes" id="UP000217005"/>
    </source>
</evidence>
<accession>A0A261S5N1</accession>
<comment type="caution">
    <text evidence="5">The sequence shown here is derived from an EMBL/GenBank/DDBJ whole genome shotgun (WGS) entry which is preliminary data.</text>
</comment>
<dbReference type="Gene3D" id="3.30.450.20">
    <property type="entry name" value="PAS domain"/>
    <property type="match status" value="1"/>
</dbReference>
<dbReference type="SUPFAM" id="SSF55073">
    <property type="entry name" value="Nucleotide cyclase"/>
    <property type="match status" value="1"/>
</dbReference>
<dbReference type="EMBL" id="NEVR01000002">
    <property type="protein sequence ID" value="OZI65967.1"/>
    <property type="molecule type" value="Genomic_DNA"/>
</dbReference>
<feature type="domain" description="GGDEF" evidence="4">
    <location>
        <begin position="394"/>
        <end position="523"/>
    </location>
</feature>
<dbReference type="InterPro" id="IPR043128">
    <property type="entry name" value="Rev_trsase/Diguanyl_cyclase"/>
</dbReference>
<dbReference type="GO" id="GO:0052621">
    <property type="term" value="F:diguanylate cyclase activity"/>
    <property type="evidence" value="ECO:0007669"/>
    <property type="project" value="UniProtKB-EC"/>
</dbReference>
<evidence type="ECO:0000313" key="7">
    <source>
        <dbReference type="Proteomes" id="UP000216354"/>
    </source>
</evidence>
<dbReference type="AlphaFoldDB" id="A0A261S5N1"/>
<dbReference type="FunFam" id="3.30.70.270:FF:000001">
    <property type="entry name" value="Diguanylate cyclase domain protein"/>
    <property type="match status" value="1"/>
</dbReference>
<dbReference type="CDD" id="cd01949">
    <property type="entry name" value="GGDEF"/>
    <property type="match status" value="1"/>
</dbReference>
<dbReference type="PROSITE" id="PS50887">
    <property type="entry name" value="GGDEF"/>
    <property type="match status" value="1"/>
</dbReference>
<dbReference type="SUPFAM" id="SSF103190">
    <property type="entry name" value="Sensory domain-like"/>
    <property type="match status" value="1"/>
</dbReference>
<dbReference type="Pfam" id="PF00990">
    <property type="entry name" value="GGDEF"/>
    <property type="match status" value="1"/>
</dbReference>
<dbReference type="SMART" id="SM00267">
    <property type="entry name" value="GGDEF"/>
    <property type="match status" value="1"/>
</dbReference>
<dbReference type="OrthoDB" id="9813903at2"/>
<reference evidence="6 7" key="1">
    <citation type="submission" date="2017-05" db="EMBL/GenBank/DDBJ databases">
        <title>Complete and WGS of Bordetella genogroups.</title>
        <authorList>
            <person name="Spilker T."/>
            <person name="Lipuma J."/>
        </authorList>
    </citation>
    <scope>NUCLEOTIDE SEQUENCE [LARGE SCALE GENOMIC DNA]</scope>
    <source>
        <strain evidence="6 7">AU9795</strain>
    </source>
</reference>
<protein>
    <recommendedName>
        <fullName evidence="1">diguanylate cyclase</fullName>
        <ecNumber evidence="1">2.7.7.65</ecNumber>
    </recommendedName>
</protein>
<dbReference type="GO" id="GO:0005886">
    <property type="term" value="C:plasma membrane"/>
    <property type="evidence" value="ECO:0007669"/>
    <property type="project" value="TreeGrafter"/>
</dbReference>
<reference evidence="5 8" key="2">
    <citation type="submission" date="2017-05" db="EMBL/GenBank/DDBJ databases">
        <title>Complete and WGS of Bordetella genogroups.</title>
        <authorList>
            <person name="Spilker T."/>
            <person name="LiPuma J."/>
        </authorList>
    </citation>
    <scope>NUCLEOTIDE SEQUENCE [LARGE SCALE GENOMIC DNA]</scope>
    <source>
        <strain evidence="5 8">AU17610</strain>
    </source>
</reference>
<dbReference type="CDD" id="cd18773">
    <property type="entry name" value="PDC1_HK_sensor"/>
    <property type="match status" value="1"/>
</dbReference>
<evidence type="ECO:0000313" key="6">
    <source>
        <dbReference type="EMBL" id="OZI65967.1"/>
    </source>
</evidence>
<keyword evidence="3" id="KW-0472">Membrane</keyword>